<dbReference type="InterPro" id="IPR056884">
    <property type="entry name" value="NPHP3-like_N"/>
</dbReference>
<evidence type="ECO:0000259" key="4">
    <source>
        <dbReference type="Pfam" id="PF24883"/>
    </source>
</evidence>
<dbReference type="EMBL" id="FCQH01000015">
    <property type="protein sequence ID" value="CVL05011.1"/>
    <property type="molecule type" value="Genomic_DNA"/>
</dbReference>
<reference evidence="6" key="1">
    <citation type="journal article" date="2016" name="Genome Biol. Evol.">
        <title>Comparative 'omics' of the Fusarium fujikuroi species complex highlights differences in genetic potential and metabolite synthesis.</title>
        <authorList>
            <person name="Niehaus E.-M."/>
            <person name="Muensterkoetter M."/>
            <person name="Proctor R.H."/>
            <person name="Brown D.W."/>
            <person name="Sharon A."/>
            <person name="Idan Y."/>
            <person name="Oren-Young L."/>
            <person name="Sieber C.M."/>
            <person name="Novak O."/>
            <person name="Pencik A."/>
            <person name="Tarkowska D."/>
            <person name="Hromadova K."/>
            <person name="Freeman S."/>
            <person name="Maymon M."/>
            <person name="Elazar M."/>
            <person name="Youssef S.A."/>
            <person name="El-Shabrawy E.S.M."/>
            <person name="Shalaby A.B.A."/>
            <person name="Houterman P."/>
            <person name="Brock N.L."/>
            <person name="Burkhardt I."/>
            <person name="Tsavkelova E.A."/>
            <person name="Dickschat J.S."/>
            <person name="Galuszka P."/>
            <person name="Gueldener U."/>
            <person name="Tudzynski B."/>
        </authorList>
    </citation>
    <scope>NUCLEOTIDE SEQUENCE [LARGE SCALE GENOMIC DNA]</scope>
    <source>
        <strain evidence="6">MRC7560</strain>
    </source>
</reference>
<feature type="domain" description="Nephrocystin 3-like N-terminal" evidence="4">
    <location>
        <begin position="84"/>
        <end position="239"/>
    </location>
</feature>
<dbReference type="InterPro" id="IPR002110">
    <property type="entry name" value="Ankyrin_rpt"/>
</dbReference>
<evidence type="ECO:0000256" key="2">
    <source>
        <dbReference type="PROSITE-ProRule" id="PRU00023"/>
    </source>
</evidence>
<accession>A0A1L7UBZ5</accession>
<evidence type="ECO:0000313" key="5">
    <source>
        <dbReference type="EMBL" id="CVL05011.1"/>
    </source>
</evidence>
<dbReference type="Pfam" id="PF12796">
    <property type="entry name" value="Ank_2"/>
    <property type="match status" value="2"/>
</dbReference>
<dbReference type="Pfam" id="PF24883">
    <property type="entry name" value="NPHP3_N"/>
    <property type="match status" value="1"/>
</dbReference>
<dbReference type="PROSITE" id="PS50088">
    <property type="entry name" value="ANK_REPEAT"/>
    <property type="match status" value="3"/>
</dbReference>
<evidence type="ECO:0000313" key="6">
    <source>
        <dbReference type="Proteomes" id="UP000184255"/>
    </source>
</evidence>
<protein>
    <submittedName>
        <fullName evidence="5">Uncharacterized protein</fullName>
    </submittedName>
</protein>
<feature type="domain" description="GPI inositol-deacylase winged helix" evidence="3">
    <location>
        <begin position="386"/>
        <end position="454"/>
    </location>
</feature>
<feature type="repeat" description="ANK" evidence="2">
    <location>
        <begin position="937"/>
        <end position="969"/>
    </location>
</feature>
<dbReference type="InterPro" id="IPR027417">
    <property type="entry name" value="P-loop_NTPase"/>
</dbReference>
<keyword evidence="6" id="KW-1185">Reference proteome</keyword>
<gene>
    <name evidence="5" type="ORF">FMAN_13001</name>
</gene>
<keyword evidence="1" id="KW-0677">Repeat</keyword>
<dbReference type="SUPFAM" id="SSF48403">
    <property type="entry name" value="Ankyrin repeat"/>
    <property type="match status" value="1"/>
</dbReference>
<feature type="repeat" description="ANK" evidence="2">
    <location>
        <begin position="677"/>
        <end position="709"/>
    </location>
</feature>
<evidence type="ECO:0000256" key="1">
    <source>
        <dbReference type="ARBA" id="ARBA00022737"/>
    </source>
</evidence>
<keyword evidence="2" id="KW-0040">ANK repeat</keyword>
<dbReference type="Pfam" id="PF22939">
    <property type="entry name" value="WHD_GPIID"/>
    <property type="match status" value="1"/>
</dbReference>
<dbReference type="RefSeq" id="XP_041689081.1">
    <property type="nucleotide sequence ID" value="XM_041823508.1"/>
</dbReference>
<name>A0A1L7UBZ5_FUSMA</name>
<dbReference type="SMART" id="SM00248">
    <property type="entry name" value="ANK"/>
    <property type="match status" value="7"/>
</dbReference>
<dbReference type="InterPro" id="IPR036770">
    <property type="entry name" value="Ankyrin_rpt-contain_sf"/>
</dbReference>
<dbReference type="Gene3D" id="3.40.50.300">
    <property type="entry name" value="P-loop containing nucleotide triphosphate hydrolases"/>
    <property type="match status" value="1"/>
</dbReference>
<organism evidence="5 6">
    <name type="scientific">Fusarium mangiferae</name>
    <name type="common">Mango malformation disease fungus</name>
    <dbReference type="NCBI Taxonomy" id="192010"/>
    <lineage>
        <taxon>Eukaryota</taxon>
        <taxon>Fungi</taxon>
        <taxon>Dikarya</taxon>
        <taxon>Ascomycota</taxon>
        <taxon>Pezizomycotina</taxon>
        <taxon>Sordariomycetes</taxon>
        <taxon>Hypocreomycetidae</taxon>
        <taxon>Hypocreales</taxon>
        <taxon>Nectriaceae</taxon>
        <taxon>Fusarium</taxon>
        <taxon>Fusarium fujikuroi species complex</taxon>
    </lineage>
</organism>
<dbReference type="AlphaFoldDB" id="A0A1L7UBZ5"/>
<dbReference type="PANTHER" id="PTHR10039:SF14">
    <property type="entry name" value="NACHT DOMAIN-CONTAINING PROTEIN"/>
    <property type="match status" value="1"/>
</dbReference>
<evidence type="ECO:0000259" key="3">
    <source>
        <dbReference type="Pfam" id="PF22939"/>
    </source>
</evidence>
<dbReference type="VEuPathDB" id="FungiDB:FMAN_13001"/>
<feature type="repeat" description="ANK" evidence="2">
    <location>
        <begin position="710"/>
        <end position="742"/>
    </location>
</feature>
<sequence length="1006" mass="113465">MSTEHQNPDSVAQQRSQQNLHHISANNGSYLFAGNVSHVSLPHSEKTALSFEDIIKKCRDALFVSHPDVDRASIAEAKGQRAPGTCEWILENSQFQTWLDKKTPLFWISGGPGTGKTVMSLFLSEQVEKACQSTGDKLLFYFCRFQHEYYNKPGNLLRSLAYQLLSFSTDTSAVLEVFSYLDTEEKAKNALSSLECLWKILEILLSQSNLSTVYCIIDGIDECGLSDVLISKFRDYSTSPTGRNGPLRVALIGRDADILGIPTHTQGSELSLASVPETTSVQADAIDVFYGIKLDPDHHERINDDIATFIRWSLQPLQRIKGFDTIRPQIERNLLDRAEGTFLWVAFVVHELSKKRTCLQIAETVKDIPVGLYPIFGRMLHQIDPKHRHVSATILKWIAITMRPLTLEELASAIETGIEHMEDRIAICQPLLRLSNNRVLFVHQSAKEYLLRSQPDQDTIAEGFRIEAKGCHGEIAHRCLQIIENSFFRHKRIDHETFERMKRGHEEPKISGVSMYQGNTLITGELFSYAERYWFSHARQSPKDASYLFTTSRPFFKRFSVVRKNWEAYRAESSWIHRMATYLGMVPWLWALRGEKVFLPIIGTIQLVKSDSALYKPETYWTYAVNDGHEEVVRFLHNNCVEFEGDFLVCWEVLWLGDDKLVQALLEHDLKITEGSSNRNALISATTKGFIAVVQLFLDCGANVTIRNDNNETLLILAARFGHKDLVNILLDHGVQLNIADFRLWLNQATLAPVFEWCTEIVQAFLQRLTDICWAGEDGRRLLNLAAKWADHEIVQLCLVEGVDVDWEDPYGNTALIEAILGYRGQTPAKEGWPLNGNPVNVHDPIIIAERRALVVALLDHGADPNIGGDFYSDLRVPPLLCAARQGLDWAVEELLFRGVDCNTRVEFIYRRGAIRRLLSSAFRGTPMDQGSKHMTEGGSALIFAVQGGHLSTSRLLIAHGADTSLADECGNTALDWASENDFLEIEQLLVEHDEALGGSSQRKGN</sequence>
<dbReference type="GeneID" id="65092251"/>
<dbReference type="Proteomes" id="UP000184255">
    <property type="component" value="Unassembled WGS sequence"/>
</dbReference>
<dbReference type="Gene3D" id="1.25.40.20">
    <property type="entry name" value="Ankyrin repeat-containing domain"/>
    <property type="match status" value="2"/>
</dbReference>
<dbReference type="PROSITE" id="PS50297">
    <property type="entry name" value="ANK_REP_REGION"/>
    <property type="match status" value="2"/>
</dbReference>
<dbReference type="PANTHER" id="PTHR10039">
    <property type="entry name" value="AMELOGENIN"/>
    <property type="match status" value="1"/>
</dbReference>
<proteinExistence type="predicted"/>
<dbReference type="InterPro" id="IPR054471">
    <property type="entry name" value="GPIID_WHD"/>
</dbReference>
<comment type="caution">
    <text evidence="5">The sequence shown here is derived from an EMBL/GenBank/DDBJ whole genome shotgun (WGS) entry which is preliminary data.</text>
</comment>